<sequence>MQVQQNQNQTQNDQNSCISFSEFIQIQIDQDSFDDLLFSQLSSNGQPILVVCKRKVRPENLFTLCQYRQIIINVLHSYMEPKGQALIDTLQNFTDKQLCEIVESMGKYFWDIAAQSEPNEDIQNLKNYYRIVFHKQHNLQKQQRK</sequence>
<comment type="caution">
    <text evidence="1">The sequence shown here is derived from an EMBL/GenBank/DDBJ whole genome shotgun (WGS) entry which is preliminary data.</text>
</comment>
<reference evidence="2 3" key="2">
    <citation type="submission" date="2024-07" db="EMBL/GenBank/DDBJ databases">
        <authorList>
            <person name="Akdeniz Z."/>
        </authorList>
    </citation>
    <scope>NUCLEOTIDE SEQUENCE [LARGE SCALE GENOMIC DNA]</scope>
</reference>
<organism evidence="1">
    <name type="scientific">Hexamita inflata</name>
    <dbReference type="NCBI Taxonomy" id="28002"/>
    <lineage>
        <taxon>Eukaryota</taxon>
        <taxon>Metamonada</taxon>
        <taxon>Diplomonadida</taxon>
        <taxon>Hexamitidae</taxon>
        <taxon>Hexamitinae</taxon>
        <taxon>Hexamita</taxon>
    </lineage>
</organism>
<evidence type="ECO:0000313" key="1">
    <source>
        <dbReference type="EMBL" id="CAI9970362.1"/>
    </source>
</evidence>
<name>A0AA86UZF9_9EUKA</name>
<accession>A0AA86UZF9</accession>
<evidence type="ECO:0000313" key="2">
    <source>
        <dbReference type="EMBL" id="CAL6111649.1"/>
    </source>
</evidence>
<proteinExistence type="predicted"/>
<gene>
    <name evidence="1" type="ORF">HINF_LOCUS58007</name>
    <name evidence="2" type="ORF">HINF_LOCUS76521</name>
</gene>
<protein>
    <submittedName>
        <fullName evidence="2">Hypothetical_protein</fullName>
    </submittedName>
</protein>
<dbReference type="Proteomes" id="UP001642409">
    <property type="component" value="Unassembled WGS sequence"/>
</dbReference>
<dbReference type="AlphaFoldDB" id="A0AA86UZF9"/>
<reference evidence="1" key="1">
    <citation type="submission" date="2023-06" db="EMBL/GenBank/DDBJ databases">
        <authorList>
            <person name="Kurt Z."/>
        </authorList>
    </citation>
    <scope>NUCLEOTIDE SEQUENCE</scope>
</reference>
<dbReference type="EMBL" id="CATOUU010001070">
    <property type="protein sequence ID" value="CAI9970362.1"/>
    <property type="molecule type" value="Genomic_DNA"/>
</dbReference>
<dbReference type="EMBL" id="CAXDID020000714">
    <property type="protein sequence ID" value="CAL6111649.1"/>
    <property type="molecule type" value="Genomic_DNA"/>
</dbReference>
<keyword evidence="3" id="KW-1185">Reference proteome</keyword>
<evidence type="ECO:0000313" key="3">
    <source>
        <dbReference type="Proteomes" id="UP001642409"/>
    </source>
</evidence>